<feature type="domain" description="Reverse transcriptase/retrotransposon-derived protein RNase H-like" evidence="2">
    <location>
        <begin position="210"/>
        <end position="302"/>
    </location>
</feature>
<accession>A0AAE1WGL9</accession>
<evidence type="ECO:0000259" key="2">
    <source>
        <dbReference type="Pfam" id="PF17919"/>
    </source>
</evidence>
<dbReference type="EMBL" id="JACGWL010000010">
    <property type="protein sequence ID" value="KAK4393015.1"/>
    <property type="molecule type" value="Genomic_DNA"/>
</dbReference>
<organism evidence="3 4">
    <name type="scientific">Sesamum angolense</name>
    <dbReference type="NCBI Taxonomy" id="2727404"/>
    <lineage>
        <taxon>Eukaryota</taxon>
        <taxon>Viridiplantae</taxon>
        <taxon>Streptophyta</taxon>
        <taxon>Embryophyta</taxon>
        <taxon>Tracheophyta</taxon>
        <taxon>Spermatophyta</taxon>
        <taxon>Magnoliopsida</taxon>
        <taxon>eudicotyledons</taxon>
        <taxon>Gunneridae</taxon>
        <taxon>Pentapetalae</taxon>
        <taxon>asterids</taxon>
        <taxon>lamiids</taxon>
        <taxon>Lamiales</taxon>
        <taxon>Pedaliaceae</taxon>
        <taxon>Sesamum</taxon>
    </lineage>
</organism>
<dbReference type="FunFam" id="3.10.20.370:FF:000001">
    <property type="entry name" value="Retrovirus-related Pol polyprotein from transposon 17.6-like protein"/>
    <property type="match status" value="1"/>
</dbReference>
<dbReference type="InterPro" id="IPR041577">
    <property type="entry name" value="RT_RNaseH_2"/>
</dbReference>
<name>A0AAE1WGL9_9LAMI</name>
<dbReference type="InterPro" id="IPR043502">
    <property type="entry name" value="DNA/RNA_pol_sf"/>
</dbReference>
<feature type="region of interest" description="Disordered" evidence="1">
    <location>
        <begin position="128"/>
        <end position="150"/>
    </location>
</feature>
<proteinExistence type="predicted"/>
<protein>
    <submittedName>
        <fullName evidence="3">Retrovirus-related Pol polyprotein from transposon</fullName>
    </submittedName>
</protein>
<dbReference type="CDD" id="cd09274">
    <property type="entry name" value="RNase_HI_RT_Ty3"/>
    <property type="match status" value="1"/>
</dbReference>
<reference evidence="3" key="2">
    <citation type="journal article" date="2024" name="Plant">
        <title>Genomic evolution and insights into agronomic trait innovations of Sesamum species.</title>
        <authorList>
            <person name="Miao H."/>
            <person name="Wang L."/>
            <person name="Qu L."/>
            <person name="Liu H."/>
            <person name="Sun Y."/>
            <person name="Le M."/>
            <person name="Wang Q."/>
            <person name="Wei S."/>
            <person name="Zheng Y."/>
            <person name="Lin W."/>
            <person name="Duan Y."/>
            <person name="Cao H."/>
            <person name="Xiong S."/>
            <person name="Wang X."/>
            <person name="Wei L."/>
            <person name="Li C."/>
            <person name="Ma Q."/>
            <person name="Ju M."/>
            <person name="Zhao R."/>
            <person name="Li G."/>
            <person name="Mu C."/>
            <person name="Tian Q."/>
            <person name="Mei H."/>
            <person name="Zhang T."/>
            <person name="Gao T."/>
            <person name="Zhang H."/>
        </authorList>
    </citation>
    <scope>NUCLEOTIDE SEQUENCE</scope>
    <source>
        <strain evidence="3">K16</strain>
    </source>
</reference>
<evidence type="ECO:0000256" key="1">
    <source>
        <dbReference type="SAM" id="MobiDB-lite"/>
    </source>
</evidence>
<reference evidence="3" key="1">
    <citation type="submission" date="2020-06" db="EMBL/GenBank/DDBJ databases">
        <authorList>
            <person name="Li T."/>
            <person name="Hu X."/>
            <person name="Zhang T."/>
            <person name="Song X."/>
            <person name="Zhang H."/>
            <person name="Dai N."/>
            <person name="Sheng W."/>
            <person name="Hou X."/>
            <person name="Wei L."/>
        </authorList>
    </citation>
    <scope>NUCLEOTIDE SEQUENCE</scope>
    <source>
        <strain evidence="3">K16</strain>
        <tissue evidence="3">Leaf</tissue>
    </source>
</reference>
<dbReference type="Pfam" id="PF17919">
    <property type="entry name" value="RT_RNaseH_2"/>
    <property type="match status" value="1"/>
</dbReference>
<dbReference type="AlphaFoldDB" id="A0AAE1WGL9"/>
<dbReference type="Gene3D" id="3.10.20.370">
    <property type="match status" value="1"/>
</dbReference>
<feature type="compositionally biased region" description="Pro residues" evidence="1">
    <location>
        <begin position="139"/>
        <end position="149"/>
    </location>
</feature>
<sequence>MADGTRLKELQEFQRKTELVLMDEKARDKQVRTSYIPDWIRSMRHKKVCKLLYFQMIPIPEEQKVPLASVYSKVERSFGPKVMLEKEWSGEDIGVMLLTMKPTTLDQAIVLSQKTREYGECILRKTNQHQKTNQGKPIFKPPNKGPPYKPSFKPSFRYREENPQPKRFLTEAEEPRTLPPERTIEKNTLNWYLMLFLGSSTLTGCLQLEPRAETAFNHLKEVMIRAPVLALPNFSKPFIVETDACGKGIGAVLMQEGRPIAYLSKALAAKNMGLSTYEKEFLALLLAVTKWKHYLQGNHFVIRTDPEEFKAHP</sequence>
<evidence type="ECO:0000313" key="3">
    <source>
        <dbReference type="EMBL" id="KAK4393015.1"/>
    </source>
</evidence>
<comment type="caution">
    <text evidence="3">The sequence shown here is derived from an EMBL/GenBank/DDBJ whole genome shotgun (WGS) entry which is preliminary data.</text>
</comment>
<dbReference type="InterPro" id="IPR051320">
    <property type="entry name" value="Viral_Replic_Matur_Polypro"/>
</dbReference>
<dbReference type="SUPFAM" id="SSF56672">
    <property type="entry name" value="DNA/RNA polymerases"/>
    <property type="match status" value="1"/>
</dbReference>
<keyword evidence="4" id="KW-1185">Reference proteome</keyword>
<dbReference type="Proteomes" id="UP001289374">
    <property type="component" value="Unassembled WGS sequence"/>
</dbReference>
<gene>
    <name evidence="3" type="ORF">Sango_1772300</name>
</gene>
<evidence type="ECO:0000313" key="4">
    <source>
        <dbReference type="Proteomes" id="UP001289374"/>
    </source>
</evidence>
<dbReference type="PANTHER" id="PTHR33064:SF40">
    <property type="entry name" value="REVERSE TRANSCRIPTASE_RETROTRANSPOSON-DERIVED PROTEIN RNASE H-LIKE DOMAIN-CONTAINING PROTEIN"/>
    <property type="match status" value="1"/>
</dbReference>
<dbReference type="PANTHER" id="PTHR33064">
    <property type="entry name" value="POL PROTEIN"/>
    <property type="match status" value="1"/>
</dbReference>